<sequence length="418" mass="45210">MRYLSLFSGIEAASVAWQPLGWECVAVAEIELFPCSVLAHHYPTIPNLGDVTKITELDIALLGNIDLIVFGSPCQDLSVAGKRQGFTHADGSSTRSGLFYTAINIIQWARKHCNLRYALWENVPGAFSSNAGADFAAVVAQLAGMREQPSAPPKGWGSEGCAIGEEAMVEWSTLDAQYFGVAQRRRRVFVVADFGAWQGRPPILLERDSLRGDHAPRRSTGQEIASTVTASTQKSDRGDGSDNLIVTCLATGQGGAEITHQIAPTLSCNHEAPIAVYGIQGNVIGRQDQHGGNGFGVCEHIAPTLTTTDQHAVAIGWSEELTASIELAGTLQRGGSGGRHDGVMQPDMTVRRLTEEECEVLQGFPRHYTKVMHGKKLASGGVRYRALGNSMAVPVMAWIGQQIAFMEFFKDERQCRSQ</sequence>
<dbReference type="InterPro" id="IPR001525">
    <property type="entry name" value="C5_MeTfrase"/>
</dbReference>
<dbReference type="PROSITE" id="PS00094">
    <property type="entry name" value="C5_MTASE_1"/>
    <property type="match status" value="1"/>
</dbReference>
<evidence type="ECO:0000256" key="4">
    <source>
        <dbReference type="ARBA" id="ARBA00022691"/>
    </source>
</evidence>
<keyword evidence="3 7" id="KW-0808">Transferase</keyword>
<dbReference type="InterPro" id="IPR029063">
    <property type="entry name" value="SAM-dependent_MTases_sf"/>
</dbReference>
<name>A0A843Z0I5_9BURK</name>
<dbReference type="OrthoDB" id="9813719at2"/>
<evidence type="ECO:0000256" key="1">
    <source>
        <dbReference type="ARBA" id="ARBA00011975"/>
    </source>
</evidence>
<dbReference type="AlphaFoldDB" id="A0A843Z0I5"/>
<keyword evidence="4 7" id="KW-0949">S-adenosyl-L-methionine</keyword>
<proteinExistence type="inferred from homology"/>
<accession>A0A843Z0I5</accession>
<reference evidence="9 10" key="1">
    <citation type="submission" date="2019-10" db="EMBL/GenBank/DDBJ databases">
        <title>Glaciimonas soli sp. nov., a psychrophilic bacterium isolated from the forest soil of a high elevation mountain in Taiwan.</title>
        <authorList>
            <person name="Wang L.-T."/>
            <person name="Shieh W.Y."/>
        </authorList>
    </citation>
    <scope>NUCLEOTIDE SEQUENCE [LARGE SCALE GENOMIC DNA]</scope>
    <source>
        <strain evidence="9 10">GS1</strain>
    </source>
</reference>
<feature type="active site" evidence="7">
    <location>
        <position position="74"/>
    </location>
</feature>
<evidence type="ECO:0000256" key="7">
    <source>
        <dbReference type="PROSITE-ProRule" id="PRU01016"/>
    </source>
</evidence>
<dbReference type="InterPro" id="IPR050750">
    <property type="entry name" value="C5-MTase"/>
</dbReference>
<keyword evidence="5" id="KW-0680">Restriction system</keyword>
<dbReference type="InterPro" id="IPR018117">
    <property type="entry name" value="C5_DNA_meth_AS"/>
</dbReference>
<evidence type="ECO:0000256" key="5">
    <source>
        <dbReference type="ARBA" id="ARBA00022747"/>
    </source>
</evidence>
<evidence type="ECO:0000256" key="6">
    <source>
        <dbReference type="ARBA" id="ARBA00047422"/>
    </source>
</evidence>
<dbReference type="GO" id="GO:0032259">
    <property type="term" value="P:methylation"/>
    <property type="evidence" value="ECO:0007669"/>
    <property type="project" value="UniProtKB-KW"/>
</dbReference>
<comment type="catalytic activity">
    <reaction evidence="6">
        <text>a 2'-deoxycytidine in DNA + S-adenosyl-L-methionine = a 5-methyl-2'-deoxycytidine in DNA + S-adenosyl-L-homocysteine + H(+)</text>
        <dbReference type="Rhea" id="RHEA:13681"/>
        <dbReference type="Rhea" id="RHEA-COMP:11369"/>
        <dbReference type="Rhea" id="RHEA-COMP:11370"/>
        <dbReference type="ChEBI" id="CHEBI:15378"/>
        <dbReference type="ChEBI" id="CHEBI:57856"/>
        <dbReference type="ChEBI" id="CHEBI:59789"/>
        <dbReference type="ChEBI" id="CHEBI:85452"/>
        <dbReference type="ChEBI" id="CHEBI:85454"/>
        <dbReference type="EC" id="2.1.1.37"/>
    </reaction>
</comment>
<feature type="compositionally biased region" description="Polar residues" evidence="8">
    <location>
        <begin position="219"/>
        <end position="233"/>
    </location>
</feature>
<comment type="similarity">
    <text evidence="7">Belongs to the class I-like SAM-binding methyltransferase superfamily. C5-methyltransferase family.</text>
</comment>
<keyword evidence="10" id="KW-1185">Reference proteome</keyword>
<dbReference type="GO" id="GO:0009307">
    <property type="term" value="P:DNA restriction-modification system"/>
    <property type="evidence" value="ECO:0007669"/>
    <property type="project" value="UniProtKB-KW"/>
</dbReference>
<organism evidence="9 10">
    <name type="scientific">Glaciimonas soli</name>
    <dbReference type="NCBI Taxonomy" id="2590999"/>
    <lineage>
        <taxon>Bacteria</taxon>
        <taxon>Pseudomonadati</taxon>
        <taxon>Pseudomonadota</taxon>
        <taxon>Betaproteobacteria</taxon>
        <taxon>Burkholderiales</taxon>
        <taxon>Oxalobacteraceae</taxon>
        <taxon>Glaciimonas</taxon>
    </lineage>
</organism>
<dbReference type="PRINTS" id="PR00105">
    <property type="entry name" value="C5METTRFRASE"/>
</dbReference>
<dbReference type="Pfam" id="PF00145">
    <property type="entry name" value="DNA_methylase"/>
    <property type="match status" value="1"/>
</dbReference>
<comment type="caution">
    <text evidence="9">The sequence shown here is derived from an EMBL/GenBank/DDBJ whole genome shotgun (WGS) entry which is preliminary data.</text>
</comment>
<evidence type="ECO:0000313" key="10">
    <source>
        <dbReference type="Proteomes" id="UP000451565"/>
    </source>
</evidence>
<keyword evidence="2 7" id="KW-0489">Methyltransferase</keyword>
<dbReference type="Gene3D" id="3.90.120.10">
    <property type="entry name" value="DNA Methylase, subunit A, domain 2"/>
    <property type="match status" value="1"/>
</dbReference>
<dbReference type="Proteomes" id="UP000451565">
    <property type="component" value="Unassembled WGS sequence"/>
</dbReference>
<dbReference type="PROSITE" id="PS51679">
    <property type="entry name" value="SAM_MT_C5"/>
    <property type="match status" value="1"/>
</dbReference>
<evidence type="ECO:0000256" key="8">
    <source>
        <dbReference type="SAM" id="MobiDB-lite"/>
    </source>
</evidence>
<feature type="region of interest" description="Disordered" evidence="8">
    <location>
        <begin position="208"/>
        <end position="238"/>
    </location>
</feature>
<dbReference type="Gene3D" id="3.40.50.150">
    <property type="entry name" value="Vaccinia Virus protein VP39"/>
    <property type="match status" value="1"/>
</dbReference>
<dbReference type="PANTHER" id="PTHR46098:SF1">
    <property type="entry name" value="TRNA (CYTOSINE(38)-C(5))-METHYLTRANSFERASE"/>
    <property type="match status" value="1"/>
</dbReference>
<dbReference type="PANTHER" id="PTHR46098">
    <property type="entry name" value="TRNA (CYTOSINE(38)-C(5))-METHYLTRANSFERASE"/>
    <property type="match status" value="1"/>
</dbReference>
<evidence type="ECO:0000256" key="3">
    <source>
        <dbReference type="ARBA" id="ARBA00022679"/>
    </source>
</evidence>
<dbReference type="RefSeq" id="WP_153235980.1">
    <property type="nucleotide sequence ID" value="NZ_WINI01000009.1"/>
</dbReference>
<dbReference type="EMBL" id="WINI01000009">
    <property type="protein sequence ID" value="MQR02346.1"/>
    <property type="molecule type" value="Genomic_DNA"/>
</dbReference>
<evidence type="ECO:0000313" key="9">
    <source>
        <dbReference type="EMBL" id="MQR02346.1"/>
    </source>
</evidence>
<protein>
    <recommendedName>
        <fullName evidence="1">DNA (cytosine-5-)-methyltransferase</fullName>
        <ecNumber evidence="1">2.1.1.37</ecNumber>
    </recommendedName>
</protein>
<dbReference type="EC" id="2.1.1.37" evidence="1"/>
<gene>
    <name evidence="9" type="ORF">GEV47_16850</name>
</gene>
<dbReference type="GO" id="GO:0003886">
    <property type="term" value="F:DNA (cytosine-5-)-methyltransferase activity"/>
    <property type="evidence" value="ECO:0007669"/>
    <property type="project" value="UniProtKB-EC"/>
</dbReference>
<evidence type="ECO:0000256" key="2">
    <source>
        <dbReference type="ARBA" id="ARBA00022603"/>
    </source>
</evidence>
<dbReference type="SUPFAM" id="SSF53335">
    <property type="entry name" value="S-adenosyl-L-methionine-dependent methyltransferases"/>
    <property type="match status" value="1"/>
</dbReference>